<reference evidence="2" key="1">
    <citation type="journal article" date="2020" name="Nat. Commun.">
        <title>Large-scale genome sequencing of mycorrhizal fungi provides insights into the early evolution of symbiotic traits.</title>
        <authorList>
            <person name="Miyauchi S."/>
            <person name="Kiss E."/>
            <person name="Kuo A."/>
            <person name="Drula E."/>
            <person name="Kohler A."/>
            <person name="Sanchez-Garcia M."/>
            <person name="Morin E."/>
            <person name="Andreopoulos B."/>
            <person name="Barry K.W."/>
            <person name="Bonito G."/>
            <person name="Buee M."/>
            <person name="Carver A."/>
            <person name="Chen C."/>
            <person name="Cichocki N."/>
            <person name="Clum A."/>
            <person name="Culley D."/>
            <person name="Crous P.W."/>
            <person name="Fauchery L."/>
            <person name="Girlanda M."/>
            <person name="Hayes R.D."/>
            <person name="Keri Z."/>
            <person name="LaButti K."/>
            <person name="Lipzen A."/>
            <person name="Lombard V."/>
            <person name="Magnuson J."/>
            <person name="Maillard F."/>
            <person name="Murat C."/>
            <person name="Nolan M."/>
            <person name="Ohm R.A."/>
            <person name="Pangilinan J."/>
            <person name="Pereira M.F."/>
            <person name="Perotto S."/>
            <person name="Peter M."/>
            <person name="Pfister S."/>
            <person name="Riley R."/>
            <person name="Sitrit Y."/>
            <person name="Stielow J.B."/>
            <person name="Szollosi G."/>
            <person name="Zifcakova L."/>
            <person name="Stursova M."/>
            <person name="Spatafora J.W."/>
            <person name="Tedersoo L."/>
            <person name="Vaario L.M."/>
            <person name="Yamada A."/>
            <person name="Yan M."/>
            <person name="Wang P."/>
            <person name="Xu J."/>
            <person name="Bruns T."/>
            <person name="Baldrian P."/>
            <person name="Vilgalys R."/>
            <person name="Dunand C."/>
            <person name="Henrissat B."/>
            <person name="Grigoriev I.V."/>
            <person name="Hibbett D."/>
            <person name="Nagy L.G."/>
            <person name="Martin F.M."/>
        </authorList>
    </citation>
    <scope>NUCLEOTIDE SEQUENCE</scope>
    <source>
        <strain evidence="2">UH-Tt-Lm1</strain>
    </source>
</reference>
<dbReference type="OrthoDB" id="10345930at2759"/>
<dbReference type="EMBL" id="WIUZ02000007">
    <property type="protein sequence ID" value="KAF9784949.1"/>
    <property type="molecule type" value="Genomic_DNA"/>
</dbReference>
<feature type="region of interest" description="Disordered" evidence="1">
    <location>
        <begin position="134"/>
        <end position="156"/>
    </location>
</feature>
<dbReference type="Gene3D" id="3.80.10.10">
    <property type="entry name" value="Ribonuclease Inhibitor"/>
    <property type="match status" value="1"/>
</dbReference>
<dbReference type="Proteomes" id="UP000736335">
    <property type="component" value="Unassembled WGS sequence"/>
</dbReference>
<evidence type="ECO:0000313" key="3">
    <source>
        <dbReference type="Proteomes" id="UP000736335"/>
    </source>
</evidence>
<dbReference type="SUPFAM" id="SSF52047">
    <property type="entry name" value="RNI-like"/>
    <property type="match status" value="1"/>
</dbReference>
<protein>
    <submittedName>
        <fullName evidence="2">Uncharacterized protein</fullName>
    </submittedName>
</protein>
<dbReference type="AlphaFoldDB" id="A0A9P6L6W0"/>
<evidence type="ECO:0000256" key="1">
    <source>
        <dbReference type="SAM" id="MobiDB-lite"/>
    </source>
</evidence>
<dbReference type="InterPro" id="IPR032675">
    <property type="entry name" value="LRR_dom_sf"/>
</dbReference>
<proteinExistence type="predicted"/>
<accession>A0A9P6L6W0</accession>
<evidence type="ECO:0000313" key="2">
    <source>
        <dbReference type="EMBL" id="KAF9784949.1"/>
    </source>
</evidence>
<name>A0A9P6L6W0_9AGAM</name>
<reference evidence="2" key="2">
    <citation type="submission" date="2020-11" db="EMBL/GenBank/DDBJ databases">
        <authorList>
            <consortium name="DOE Joint Genome Institute"/>
            <person name="Kuo A."/>
            <person name="Miyauchi S."/>
            <person name="Kiss E."/>
            <person name="Drula E."/>
            <person name="Kohler A."/>
            <person name="Sanchez-Garcia M."/>
            <person name="Andreopoulos B."/>
            <person name="Barry K.W."/>
            <person name="Bonito G."/>
            <person name="Buee M."/>
            <person name="Carver A."/>
            <person name="Chen C."/>
            <person name="Cichocki N."/>
            <person name="Clum A."/>
            <person name="Culley D."/>
            <person name="Crous P.W."/>
            <person name="Fauchery L."/>
            <person name="Girlanda M."/>
            <person name="Hayes R."/>
            <person name="Keri Z."/>
            <person name="Labutti K."/>
            <person name="Lipzen A."/>
            <person name="Lombard V."/>
            <person name="Magnuson J."/>
            <person name="Maillard F."/>
            <person name="Morin E."/>
            <person name="Murat C."/>
            <person name="Nolan M."/>
            <person name="Ohm R."/>
            <person name="Pangilinan J."/>
            <person name="Pereira M."/>
            <person name="Perotto S."/>
            <person name="Peter M."/>
            <person name="Riley R."/>
            <person name="Sitrit Y."/>
            <person name="Stielow B."/>
            <person name="Szollosi G."/>
            <person name="Zifcakova L."/>
            <person name="Stursova M."/>
            <person name="Spatafora J.W."/>
            <person name="Tedersoo L."/>
            <person name="Vaario L.-M."/>
            <person name="Yamada A."/>
            <person name="Yan M."/>
            <person name="Wang P."/>
            <person name="Xu J."/>
            <person name="Bruns T."/>
            <person name="Baldrian P."/>
            <person name="Vilgalys R."/>
            <person name="Henrissat B."/>
            <person name="Grigoriev I.V."/>
            <person name="Hibbett D."/>
            <person name="Nagy L.G."/>
            <person name="Martin F.M."/>
        </authorList>
    </citation>
    <scope>NUCLEOTIDE SEQUENCE</scope>
    <source>
        <strain evidence="2">UH-Tt-Lm1</strain>
    </source>
</reference>
<keyword evidence="3" id="KW-1185">Reference proteome</keyword>
<sequence>MAGVLSDEVGAPRSEISLRSVEDSTRWFEILSQNPEGPNTVFGLHLTGAEPFPLLLAWPKLQNLHHLELRGIDFRDSRESLMPFFDVHSSSIDELVLEGLRFREVDELFALIGSFKNLVSLTIHDAGWGKDGLLDEGGAEAGSDSESEDETHKHTMQPGDCCAIANMLGSHPLDNKGFDLPMLKNLSLRGCSSTITRHFTRMPSKLRLSRLEISWEDEHLLPLGEMIESCAQSLSELSISGVFHTECDYPLSLASFTRLSSLYLNGVRLFLDEPLGPALHHLASTLPRANHGDRPRSINVGFILEVGPAWESRMDGVDWDAAGMALISLKSQLEAGKDNWSVTMRIDSSYLTISGDEEQRILDIAEKKLKTFSAALRLDNR</sequence>
<comment type="caution">
    <text evidence="2">The sequence shown here is derived from an EMBL/GenBank/DDBJ whole genome shotgun (WGS) entry which is preliminary data.</text>
</comment>
<organism evidence="2 3">
    <name type="scientific">Thelephora terrestris</name>
    <dbReference type="NCBI Taxonomy" id="56493"/>
    <lineage>
        <taxon>Eukaryota</taxon>
        <taxon>Fungi</taxon>
        <taxon>Dikarya</taxon>
        <taxon>Basidiomycota</taxon>
        <taxon>Agaricomycotina</taxon>
        <taxon>Agaricomycetes</taxon>
        <taxon>Thelephorales</taxon>
        <taxon>Thelephoraceae</taxon>
        <taxon>Thelephora</taxon>
    </lineage>
</organism>
<gene>
    <name evidence="2" type="ORF">BJ322DRAFT_1060493</name>
</gene>